<reference evidence="2 3" key="1">
    <citation type="submission" date="2019-03" db="EMBL/GenBank/DDBJ databases">
        <title>Genomic Encyclopedia of Archaeal and Bacterial Type Strains, Phase II (KMG-II): from individual species to whole genera.</title>
        <authorList>
            <person name="Goeker M."/>
        </authorList>
    </citation>
    <scope>NUCLEOTIDE SEQUENCE [LARGE SCALE GENOMIC DNA]</scope>
    <source>
        <strain evidence="2 3">ATCC 25309</strain>
    </source>
</reference>
<evidence type="ECO:0000256" key="1">
    <source>
        <dbReference type="ARBA" id="ARBA00022801"/>
    </source>
</evidence>
<keyword evidence="2" id="KW-0436">Ligase</keyword>
<dbReference type="RefSeq" id="WP_166647442.1">
    <property type="nucleotide sequence ID" value="NZ_SOCA01000015.1"/>
</dbReference>
<dbReference type="AlphaFoldDB" id="A0A4R7RIS7"/>
<keyword evidence="3" id="KW-1185">Reference proteome</keyword>
<evidence type="ECO:0000313" key="2">
    <source>
        <dbReference type="EMBL" id="TDU63161.1"/>
    </source>
</evidence>
<dbReference type="Pfam" id="PF13563">
    <property type="entry name" value="2_5_RNA_ligase2"/>
    <property type="match status" value="1"/>
</dbReference>
<dbReference type="Proteomes" id="UP000295662">
    <property type="component" value="Unassembled WGS sequence"/>
</dbReference>
<protein>
    <submittedName>
        <fullName evidence="2">2'-5' RNA ligase</fullName>
    </submittedName>
</protein>
<dbReference type="SUPFAM" id="SSF55144">
    <property type="entry name" value="LigT-like"/>
    <property type="match status" value="1"/>
</dbReference>
<keyword evidence="1" id="KW-0378">Hydrolase</keyword>
<dbReference type="Gene3D" id="3.90.1140.10">
    <property type="entry name" value="Cyclic phosphodiesterase"/>
    <property type="match status" value="1"/>
</dbReference>
<organism evidence="2 3">
    <name type="scientific">Prosthecobacter fusiformis</name>
    <dbReference type="NCBI Taxonomy" id="48464"/>
    <lineage>
        <taxon>Bacteria</taxon>
        <taxon>Pseudomonadati</taxon>
        <taxon>Verrucomicrobiota</taxon>
        <taxon>Verrucomicrobiia</taxon>
        <taxon>Verrucomicrobiales</taxon>
        <taxon>Verrucomicrobiaceae</taxon>
        <taxon>Prosthecobacter</taxon>
    </lineage>
</organism>
<dbReference type="PANTHER" id="PTHR35561:SF1">
    <property type="entry name" value="RNA 2',3'-CYCLIC PHOSPHODIESTERASE"/>
    <property type="match status" value="1"/>
</dbReference>
<dbReference type="EMBL" id="SOCA01000015">
    <property type="protein sequence ID" value="TDU63161.1"/>
    <property type="molecule type" value="Genomic_DNA"/>
</dbReference>
<evidence type="ECO:0000313" key="3">
    <source>
        <dbReference type="Proteomes" id="UP000295662"/>
    </source>
</evidence>
<sequence>MVIEYFGTDPLRPSKRVGTRCAASDFPRSDSDLTTFTPFPPPSLQSEASLVAEEYLPKFCRIYFPAMSHSNLDYAYFIAFLPDASAKQRALEEYKKLGLKLRLRPEDVWHITLNDLGSKQPFELPLHIKETVDRACHNIATATAPFKVVLDRVLSFKHNSALALASKQAPNAELKVFRRALRLKLLDHGVFTPSSFNPHLTLLYGDHMVDKLISPPITWQIHEFVLVRSHQGRTHYDHLQRWKLQGTAGSKLVQSELF</sequence>
<dbReference type="GO" id="GO:0008664">
    <property type="term" value="F:RNA 2',3'-cyclic 3'-phosphodiesterase activity"/>
    <property type="evidence" value="ECO:0007669"/>
    <property type="project" value="InterPro"/>
</dbReference>
<accession>A0A4R7RIS7</accession>
<gene>
    <name evidence="2" type="ORF">EI77_04482</name>
</gene>
<dbReference type="InterPro" id="IPR004175">
    <property type="entry name" value="RNA_CPDase"/>
</dbReference>
<dbReference type="GO" id="GO:0004113">
    <property type="term" value="F:2',3'-cyclic-nucleotide 3'-phosphodiesterase activity"/>
    <property type="evidence" value="ECO:0007669"/>
    <property type="project" value="InterPro"/>
</dbReference>
<name>A0A4R7RIS7_9BACT</name>
<proteinExistence type="predicted"/>
<dbReference type="PANTHER" id="PTHR35561">
    <property type="entry name" value="RNA 2',3'-CYCLIC PHOSPHODIESTERASE"/>
    <property type="match status" value="1"/>
</dbReference>
<dbReference type="GO" id="GO:0016874">
    <property type="term" value="F:ligase activity"/>
    <property type="evidence" value="ECO:0007669"/>
    <property type="project" value="UniProtKB-KW"/>
</dbReference>
<dbReference type="InterPro" id="IPR009097">
    <property type="entry name" value="Cyclic_Pdiesterase"/>
</dbReference>
<comment type="caution">
    <text evidence="2">The sequence shown here is derived from an EMBL/GenBank/DDBJ whole genome shotgun (WGS) entry which is preliminary data.</text>
</comment>